<sequence length="103" mass="11660">MIDNQEPVTGELDDQAIIMSVKESKDDQNPIHQPQDDEEDDEQPTTMMPSSSVLMQSPNNIRCFMELSGLTSQTGFGTITKAIQNHVSNKTIQYSITHFFQRK</sequence>
<comment type="caution">
    <text evidence="2">The sequence shown here is derived from an EMBL/GenBank/DDBJ whole genome shotgun (WGS) entry which is preliminary data.</text>
</comment>
<evidence type="ECO:0000256" key="1">
    <source>
        <dbReference type="SAM" id="MobiDB-lite"/>
    </source>
</evidence>
<evidence type="ECO:0000313" key="3">
    <source>
        <dbReference type="Proteomes" id="UP000762676"/>
    </source>
</evidence>
<protein>
    <submittedName>
        <fullName evidence="2">Uncharacterized protein</fullName>
    </submittedName>
</protein>
<proteinExistence type="predicted"/>
<dbReference type="Proteomes" id="UP000762676">
    <property type="component" value="Unassembled WGS sequence"/>
</dbReference>
<organism evidence="2 3">
    <name type="scientific">Elysia marginata</name>
    <dbReference type="NCBI Taxonomy" id="1093978"/>
    <lineage>
        <taxon>Eukaryota</taxon>
        <taxon>Metazoa</taxon>
        <taxon>Spiralia</taxon>
        <taxon>Lophotrochozoa</taxon>
        <taxon>Mollusca</taxon>
        <taxon>Gastropoda</taxon>
        <taxon>Heterobranchia</taxon>
        <taxon>Euthyneura</taxon>
        <taxon>Panpulmonata</taxon>
        <taxon>Sacoglossa</taxon>
        <taxon>Placobranchoidea</taxon>
        <taxon>Plakobranchidae</taxon>
        <taxon>Elysia</taxon>
    </lineage>
</organism>
<feature type="region of interest" description="Disordered" evidence="1">
    <location>
        <begin position="20"/>
        <end position="55"/>
    </location>
</feature>
<dbReference type="EMBL" id="BMAT01010307">
    <property type="protein sequence ID" value="GFS23892.1"/>
    <property type="molecule type" value="Genomic_DNA"/>
</dbReference>
<reference evidence="2 3" key="1">
    <citation type="journal article" date="2021" name="Elife">
        <title>Chloroplast acquisition without the gene transfer in kleptoplastic sea slugs, Plakobranchus ocellatus.</title>
        <authorList>
            <person name="Maeda T."/>
            <person name="Takahashi S."/>
            <person name="Yoshida T."/>
            <person name="Shimamura S."/>
            <person name="Takaki Y."/>
            <person name="Nagai Y."/>
            <person name="Toyoda A."/>
            <person name="Suzuki Y."/>
            <person name="Arimoto A."/>
            <person name="Ishii H."/>
            <person name="Satoh N."/>
            <person name="Nishiyama T."/>
            <person name="Hasebe M."/>
            <person name="Maruyama T."/>
            <person name="Minagawa J."/>
            <person name="Obokata J."/>
            <person name="Shigenobu S."/>
        </authorList>
    </citation>
    <scope>NUCLEOTIDE SEQUENCE [LARGE SCALE GENOMIC DNA]</scope>
</reference>
<name>A0AAV4JSI9_9GAST</name>
<accession>A0AAV4JSI9</accession>
<keyword evidence="3" id="KW-1185">Reference proteome</keyword>
<feature type="compositionally biased region" description="Polar residues" evidence="1">
    <location>
        <begin position="45"/>
        <end position="55"/>
    </location>
</feature>
<evidence type="ECO:0000313" key="2">
    <source>
        <dbReference type="EMBL" id="GFS23892.1"/>
    </source>
</evidence>
<dbReference type="AlphaFoldDB" id="A0AAV4JSI9"/>
<gene>
    <name evidence="2" type="ORF">ElyMa_005144400</name>
</gene>